<sequence length="226" mass="25675">MIKAVIFDFDGTIIDTETPWFKIYQTVLKEDYNFDLTLEEFVKIVGTTNGTLFDLIDSTLDEPMDRKLFKEKTHAHYLKIKNELPLREGFLDTLHRIQDAGLKLAIASSSHREWIVGFLEKYNLTEYFPIICSADDVDEVKPNPALYIKAIGALGIKPDEAVAVEDSVNGSLAAIRAGINCLIIPNDVTKTLTFDEKTKLIQSYAEFDCDLYLNRETWTAKLLEQS</sequence>
<evidence type="ECO:0000313" key="5">
    <source>
        <dbReference type="EMBL" id="MBS4197063.1"/>
    </source>
</evidence>
<dbReference type="Proteomes" id="UP000681414">
    <property type="component" value="Unassembled WGS sequence"/>
</dbReference>
<comment type="caution">
    <text evidence="5">The sequence shown here is derived from an EMBL/GenBank/DDBJ whole genome shotgun (WGS) entry which is preliminary data.</text>
</comment>
<keyword evidence="5" id="KW-0378">Hydrolase</keyword>
<keyword evidence="6" id="KW-1185">Reference proteome</keyword>
<dbReference type="InterPro" id="IPR036412">
    <property type="entry name" value="HAD-like_sf"/>
</dbReference>
<keyword evidence="3" id="KW-0479">Metal-binding</keyword>
<comment type="cofactor">
    <cofactor evidence="1">
        <name>Mg(2+)</name>
        <dbReference type="ChEBI" id="CHEBI:18420"/>
    </cofactor>
</comment>
<dbReference type="InterPro" id="IPR051600">
    <property type="entry name" value="Beta-PGM-like"/>
</dbReference>
<dbReference type="SUPFAM" id="SSF56784">
    <property type="entry name" value="HAD-like"/>
    <property type="match status" value="1"/>
</dbReference>
<dbReference type="RefSeq" id="WP_213126252.1">
    <property type="nucleotide sequence ID" value="NZ_JAGYPG010000003.1"/>
</dbReference>
<dbReference type="EMBL" id="JAGYPG010000003">
    <property type="protein sequence ID" value="MBS4197063.1"/>
    <property type="molecule type" value="Genomic_DNA"/>
</dbReference>
<accession>A0A942TG64</accession>
<evidence type="ECO:0000256" key="2">
    <source>
        <dbReference type="ARBA" id="ARBA00006171"/>
    </source>
</evidence>
<dbReference type="NCBIfam" id="TIGR01509">
    <property type="entry name" value="HAD-SF-IA-v3"/>
    <property type="match status" value="1"/>
</dbReference>
<name>A0A942TG64_9BACI</name>
<dbReference type="SFLD" id="SFLDS00003">
    <property type="entry name" value="Haloacid_Dehalogenase"/>
    <property type="match status" value="1"/>
</dbReference>
<dbReference type="CDD" id="cd16423">
    <property type="entry name" value="HAD_BPGM-like"/>
    <property type="match status" value="1"/>
</dbReference>
<protein>
    <submittedName>
        <fullName evidence="5">HAD family hydrolase</fullName>
    </submittedName>
</protein>
<comment type="similarity">
    <text evidence="2">Belongs to the HAD-like hydrolase superfamily. CbbY/CbbZ/Gph/YieH family.</text>
</comment>
<evidence type="ECO:0000256" key="3">
    <source>
        <dbReference type="ARBA" id="ARBA00022723"/>
    </source>
</evidence>
<dbReference type="PRINTS" id="PR00413">
    <property type="entry name" value="HADHALOGNASE"/>
</dbReference>
<dbReference type="InterPro" id="IPR023198">
    <property type="entry name" value="PGP-like_dom2"/>
</dbReference>
<dbReference type="InterPro" id="IPR006439">
    <property type="entry name" value="HAD-SF_hydro_IA"/>
</dbReference>
<dbReference type="InterPro" id="IPR023214">
    <property type="entry name" value="HAD_sf"/>
</dbReference>
<evidence type="ECO:0000256" key="1">
    <source>
        <dbReference type="ARBA" id="ARBA00001946"/>
    </source>
</evidence>
<proteinExistence type="inferred from homology"/>
<dbReference type="GO" id="GO:0016787">
    <property type="term" value="F:hydrolase activity"/>
    <property type="evidence" value="ECO:0007669"/>
    <property type="project" value="UniProtKB-KW"/>
</dbReference>
<dbReference type="SFLD" id="SFLDG01129">
    <property type="entry name" value="C1.5:_HAD__Beta-PGM__Phosphata"/>
    <property type="match status" value="1"/>
</dbReference>
<dbReference type="GO" id="GO:0046872">
    <property type="term" value="F:metal ion binding"/>
    <property type="evidence" value="ECO:0007669"/>
    <property type="project" value="UniProtKB-KW"/>
</dbReference>
<dbReference type="InterPro" id="IPR041492">
    <property type="entry name" value="HAD_2"/>
</dbReference>
<dbReference type="Pfam" id="PF13419">
    <property type="entry name" value="HAD_2"/>
    <property type="match status" value="1"/>
</dbReference>
<organism evidence="5 6">
    <name type="scientific">Lederbergia citri</name>
    <dbReference type="NCBI Taxonomy" id="2833580"/>
    <lineage>
        <taxon>Bacteria</taxon>
        <taxon>Bacillati</taxon>
        <taxon>Bacillota</taxon>
        <taxon>Bacilli</taxon>
        <taxon>Bacillales</taxon>
        <taxon>Bacillaceae</taxon>
        <taxon>Lederbergia</taxon>
    </lineage>
</organism>
<evidence type="ECO:0000256" key="4">
    <source>
        <dbReference type="ARBA" id="ARBA00022842"/>
    </source>
</evidence>
<evidence type="ECO:0000313" key="6">
    <source>
        <dbReference type="Proteomes" id="UP000681414"/>
    </source>
</evidence>
<gene>
    <name evidence="5" type="ORF">KHA97_18585</name>
</gene>
<dbReference type="Gene3D" id="1.10.150.240">
    <property type="entry name" value="Putative phosphatase, domain 2"/>
    <property type="match status" value="1"/>
</dbReference>
<reference evidence="5 6" key="1">
    <citation type="submission" date="2021-05" db="EMBL/GenBank/DDBJ databases">
        <title>Novel Bacillus species.</title>
        <authorList>
            <person name="Liu G."/>
        </authorList>
    </citation>
    <scope>NUCLEOTIDE SEQUENCE [LARGE SCALE GENOMIC DNA]</scope>
    <source>
        <strain evidence="6">FJAT-49780</strain>
    </source>
</reference>
<dbReference type="PANTHER" id="PTHR46193">
    <property type="entry name" value="6-PHOSPHOGLUCONATE PHOSPHATASE"/>
    <property type="match status" value="1"/>
</dbReference>
<dbReference type="PANTHER" id="PTHR46193:SF21">
    <property type="entry name" value="SLL1138 PROTEIN"/>
    <property type="match status" value="1"/>
</dbReference>
<keyword evidence="4" id="KW-0460">Magnesium</keyword>
<dbReference type="AlphaFoldDB" id="A0A942TG64"/>
<dbReference type="Gene3D" id="3.40.50.1000">
    <property type="entry name" value="HAD superfamily/HAD-like"/>
    <property type="match status" value="1"/>
</dbReference>